<feature type="compositionally biased region" description="Low complexity" evidence="16">
    <location>
        <begin position="1719"/>
        <end position="1729"/>
    </location>
</feature>
<evidence type="ECO:0000256" key="15">
    <source>
        <dbReference type="RuleBase" id="RU368001"/>
    </source>
</evidence>
<feature type="region of interest" description="Disordered" evidence="16">
    <location>
        <begin position="1"/>
        <end position="23"/>
    </location>
</feature>
<dbReference type="Proteomes" id="UP000669903">
    <property type="component" value="Unassembled WGS sequence"/>
</dbReference>
<keyword evidence="21" id="KW-1185">Reference proteome</keyword>
<dbReference type="Pfam" id="PF13892">
    <property type="entry name" value="DBINO"/>
    <property type="match status" value="1"/>
</dbReference>
<evidence type="ECO:0000259" key="17">
    <source>
        <dbReference type="PROSITE" id="PS51192"/>
    </source>
</evidence>
<dbReference type="InterPro" id="IPR014001">
    <property type="entry name" value="Helicase_ATP-bd"/>
</dbReference>
<dbReference type="InterPro" id="IPR020838">
    <property type="entry name" value="DBINO"/>
</dbReference>
<evidence type="ECO:0000256" key="7">
    <source>
        <dbReference type="ARBA" id="ARBA00022840"/>
    </source>
</evidence>
<dbReference type="PANTHER" id="PTHR45685:SF2">
    <property type="entry name" value="CHROMATIN-REMODELING ATPASE INO80"/>
    <property type="match status" value="1"/>
</dbReference>
<evidence type="ECO:0000256" key="11">
    <source>
        <dbReference type="ARBA" id="ARBA00023163"/>
    </source>
</evidence>
<dbReference type="Pfam" id="PF00176">
    <property type="entry name" value="SNF2-rel_dom"/>
    <property type="match status" value="1"/>
</dbReference>
<dbReference type="GO" id="GO:0005524">
    <property type="term" value="F:ATP binding"/>
    <property type="evidence" value="ECO:0007669"/>
    <property type="project" value="UniProtKB-UniRule"/>
</dbReference>
<evidence type="ECO:0000256" key="9">
    <source>
        <dbReference type="ARBA" id="ARBA00023054"/>
    </source>
</evidence>
<feature type="domain" description="Helicase C-terminal" evidence="18">
    <location>
        <begin position="1300"/>
        <end position="1455"/>
    </location>
</feature>
<evidence type="ECO:0000256" key="1">
    <source>
        <dbReference type="ARBA" id="ARBA00004123"/>
    </source>
</evidence>
<keyword evidence="12 15" id="KW-0234">DNA repair</keyword>
<comment type="function">
    <text evidence="15">ATPase component of the INO80 complex which remodels chromatin by shifting nucleosomes and is involved in DNA repair.</text>
</comment>
<dbReference type="PANTHER" id="PTHR45685">
    <property type="entry name" value="HELICASE SRCAP-RELATED"/>
    <property type="match status" value="1"/>
</dbReference>
<dbReference type="PROSITE" id="PS51413">
    <property type="entry name" value="DBINO"/>
    <property type="match status" value="1"/>
</dbReference>
<evidence type="ECO:0000256" key="3">
    <source>
        <dbReference type="ARBA" id="ARBA00019805"/>
    </source>
</evidence>
<feature type="domain" description="DBINO" evidence="19">
    <location>
        <begin position="455"/>
        <end position="580"/>
    </location>
</feature>
<organism evidence="20 21">
    <name type="scientific">Acromyrmex charruanus</name>
    <dbReference type="NCBI Taxonomy" id="2715315"/>
    <lineage>
        <taxon>Eukaryota</taxon>
        <taxon>Metazoa</taxon>
        <taxon>Ecdysozoa</taxon>
        <taxon>Arthropoda</taxon>
        <taxon>Hexapoda</taxon>
        <taxon>Insecta</taxon>
        <taxon>Pterygota</taxon>
        <taxon>Neoptera</taxon>
        <taxon>Endopterygota</taxon>
        <taxon>Hymenoptera</taxon>
        <taxon>Apocrita</taxon>
        <taxon>Aculeata</taxon>
        <taxon>Formicoidea</taxon>
        <taxon>Formicidae</taxon>
        <taxon>Myrmicinae</taxon>
        <taxon>Acromyrmex</taxon>
    </lineage>
</organism>
<keyword evidence="5 15" id="KW-0227">DNA damage</keyword>
<dbReference type="FunFam" id="3.40.50.10810:FF:000022">
    <property type="entry name" value="Blast:Putative DNA helicase Ino80"/>
    <property type="match status" value="1"/>
</dbReference>
<feature type="region of interest" description="Disordered" evidence="16">
    <location>
        <begin position="1472"/>
        <end position="1504"/>
    </location>
</feature>
<dbReference type="GO" id="GO:0031011">
    <property type="term" value="C:Ino80 complex"/>
    <property type="evidence" value="ECO:0007669"/>
    <property type="project" value="UniProtKB-UniRule"/>
</dbReference>
<comment type="subcellular location">
    <subcellularLocation>
        <location evidence="1 15">Nucleus</location>
    </subcellularLocation>
</comment>
<evidence type="ECO:0000259" key="18">
    <source>
        <dbReference type="PROSITE" id="PS51194"/>
    </source>
</evidence>
<dbReference type="EMBL" id="JAANIC010001895">
    <property type="protein sequence ID" value="KAG5346025.1"/>
    <property type="molecule type" value="Genomic_DNA"/>
</dbReference>
<evidence type="ECO:0000256" key="12">
    <source>
        <dbReference type="ARBA" id="ARBA00023204"/>
    </source>
</evidence>
<evidence type="ECO:0000256" key="6">
    <source>
        <dbReference type="ARBA" id="ARBA00022801"/>
    </source>
</evidence>
<dbReference type="Pfam" id="PF00271">
    <property type="entry name" value="Helicase_C"/>
    <property type="match status" value="1"/>
</dbReference>
<dbReference type="GO" id="GO:0006281">
    <property type="term" value="P:DNA repair"/>
    <property type="evidence" value="ECO:0007669"/>
    <property type="project" value="UniProtKB-UniRule"/>
</dbReference>
<comment type="catalytic activity">
    <reaction evidence="14 15">
        <text>ATP + H2O = ADP + phosphate + H(+)</text>
        <dbReference type="Rhea" id="RHEA:13065"/>
        <dbReference type="ChEBI" id="CHEBI:15377"/>
        <dbReference type="ChEBI" id="CHEBI:15378"/>
        <dbReference type="ChEBI" id="CHEBI:30616"/>
        <dbReference type="ChEBI" id="CHEBI:43474"/>
        <dbReference type="ChEBI" id="CHEBI:456216"/>
    </reaction>
</comment>
<dbReference type="PROSITE" id="PS51192">
    <property type="entry name" value="HELICASE_ATP_BIND_1"/>
    <property type="match status" value="1"/>
</dbReference>
<evidence type="ECO:0000256" key="10">
    <source>
        <dbReference type="ARBA" id="ARBA00023125"/>
    </source>
</evidence>
<evidence type="ECO:0000256" key="5">
    <source>
        <dbReference type="ARBA" id="ARBA00022763"/>
    </source>
</evidence>
<evidence type="ECO:0000256" key="4">
    <source>
        <dbReference type="ARBA" id="ARBA00022741"/>
    </source>
</evidence>
<dbReference type="SMART" id="SM00487">
    <property type="entry name" value="DEXDc"/>
    <property type="match status" value="1"/>
</dbReference>
<evidence type="ECO:0000256" key="13">
    <source>
        <dbReference type="ARBA" id="ARBA00023242"/>
    </source>
</evidence>
<reference evidence="20" key="1">
    <citation type="submission" date="2020-03" db="EMBL/GenBank/DDBJ databases">
        <title>Relaxed selection underlies rapid genomic changes in the transitions from sociality to social parasitism in ants.</title>
        <authorList>
            <person name="Bi X."/>
        </authorList>
    </citation>
    <scope>NUCLEOTIDE SEQUENCE</scope>
    <source>
        <strain evidence="20">BGI-DK2014a</strain>
        <tissue evidence="20">Whole body</tissue>
    </source>
</reference>
<dbReference type="InterPro" id="IPR000330">
    <property type="entry name" value="SNF2_N"/>
</dbReference>
<dbReference type="InterPro" id="IPR038718">
    <property type="entry name" value="SNF2-like_sf"/>
</dbReference>
<dbReference type="GO" id="GO:0003677">
    <property type="term" value="F:DNA binding"/>
    <property type="evidence" value="ECO:0007669"/>
    <property type="project" value="UniProtKB-UniRule"/>
</dbReference>
<feature type="region of interest" description="Disordered" evidence="16">
    <location>
        <begin position="1630"/>
        <end position="1658"/>
    </location>
</feature>
<comment type="caution">
    <text evidence="20">The sequence shown here is derived from an EMBL/GenBank/DDBJ whole genome shotgun (WGS) entry which is preliminary data.</text>
</comment>
<name>A0A836K3B5_9HYME</name>
<dbReference type="Gene3D" id="3.40.50.300">
    <property type="entry name" value="P-loop containing nucleotide triphosphate hydrolases"/>
    <property type="match status" value="1"/>
</dbReference>
<comment type="similarity">
    <text evidence="2 15">Belongs to the SNF2/RAD54 helicase family.</text>
</comment>
<dbReference type="SMART" id="SM00490">
    <property type="entry name" value="HELICc"/>
    <property type="match status" value="1"/>
</dbReference>
<evidence type="ECO:0000313" key="21">
    <source>
        <dbReference type="Proteomes" id="UP000669903"/>
    </source>
</evidence>
<keyword evidence="9" id="KW-0175">Coiled coil</keyword>
<keyword evidence="8" id="KW-0805">Transcription regulation</keyword>
<feature type="compositionally biased region" description="Basic residues" evidence="16">
    <location>
        <begin position="1634"/>
        <end position="1644"/>
    </location>
</feature>
<dbReference type="InterPro" id="IPR001650">
    <property type="entry name" value="Helicase_C-like"/>
</dbReference>
<feature type="compositionally biased region" description="Acidic residues" evidence="16">
    <location>
        <begin position="115"/>
        <end position="133"/>
    </location>
</feature>
<protein>
    <recommendedName>
        <fullName evidence="3 15">Chromatin-remodeling ATPase INO80</fullName>
        <ecNumber evidence="15">3.6.4.-</ecNumber>
    </recommendedName>
</protein>
<keyword evidence="7 15" id="KW-0067">ATP-binding</keyword>
<keyword evidence="13" id="KW-0539">Nucleus</keyword>
<feature type="compositionally biased region" description="Basic residues" evidence="16">
    <location>
        <begin position="1750"/>
        <end position="1759"/>
    </location>
</feature>
<proteinExistence type="inferred from homology"/>
<evidence type="ECO:0000256" key="2">
    <source>
        <dbReference type="ARBA" id="ARBA00007025"/>
    </source>
</evidence>
<evidence type="ECO:0000313" key="20">
    <source>
        <dbReference type="EMBL" id="KAG5346025.1"/>
    </source>
</evidence>
<comment type="subunit">
    <text evidence="15">Component of the INO80 chromatin-remodeling complex.</text>
</comment>
<dbReference type="SUPFAM" id="SSF52540">
    <property type="entry name" value="P-loop containing nucleoside triphosphate hydrolases"/>
    <property type="match status" value="2"/>
</dbReference>
<feature type="compositionally biased region" description="Basic and acidic residues" evidence="16">
    <location>
        <begin position="1472"/>
        <end position="1497"/>
    </location>
</feature>
<sequence length="1843" mass="210990">MGRAQTHAHTTCMDATTGEADPRLRQGSGRLIAAVVEAEAAAEAAEAAVTVAICAADGFIDWHCRHRPEESVSGVRELCADGASRFSWSWKSFCDDKKSAPNVLHMRENEHWTDNDDDDDDDDDDEDDEDDEKDAYAYSADSFRPHPGSIFDRDERPIDILVQARSVETTYNFEITIILEEKSLISFANYGNAKVSHRRVMSDRANAMKLEAEMAAPLHLQRLERSLNVQPFLKQIDNLFQEQASEDDKSVSSESSDGSDAYLDNVPTRKEEARINKLRLYNMSSVGEERRWLQDILLSDSSDSSASGSDTDSQITEEDFQEMLKFHILRKKYQGRFYQKPENIQYQYYSAGLLSTYDRFLEHQKLIVGNKKKKEKKPEKKIMKIKKEKINRHCASEEYRKGEYLEGEWDKSIPREEELDESELEAIMRHQPRGRGRKKHNTKSVEVMTMRRRKIWVMMSKKELGKVQRAKTNNHKEMLISCKKVAQHCMKYWRQKAMQSQRNMKDTIWRAKRLTREMQTYWKRYDRVERETKRRLEKEAEEQRKMDVELIEAKRQQRKLNFLITQTELYAHFMSRKIDKASTEEQLRILNQLDEEKNPRLIGIDDYDSEIMKQKAKRNATEAFNNEKARTKQFDTAAASQELRLSDTPENLEHPQPSIFKGNLKGYQLKGMNWLANLYDQGISGILADEMGLGKTVQSIAFLCHVAERYSVWGPFLIISPASTLHNWQQEMARFVPVFKVVPYWGNPQERKILRQFWDTKDLHTKEASFHVVITSYQLVITDYKYFNRIKWQYMILDEAQAIKSTSSMRWKLLLGFSCRNRLLLSGTPIQNSMAELWALLHFIMPTLFDSHDEFNEWFSKDIESHAENKTGIDEKHLSRLHMILKPFMLRRIKKDVENELSDKIEVMVYCPLTTRQKLLYSALKKKIRIEDLLHYTVGGGDTASNDKNFTSNLMNLVMQFRKVCNHPELFERRDAKSPFFMNTEFYNMPALLYNEGLLHLAFPSKDHLLYNRLFIFTAEYIHRALHCNEDSRENTFSFSRFIDLSPMEMNKTFIAGTLFRLCLITFMERRLRMVQYWENWHVDNRSRTSTNQMFYLSKKFDDLSTTLQDIFFTSKIIEGEAFYTHTNHTIHSMPETVAHRILRSSKKANQLLKLQRILPTGKIDQTEDSKLALLPEHPHHPRQPVMRYCQQTTIPAFVCDNNPKVQASPRKLYVSNSSAACAWKRHEECGGPFGQRLLWLGCERALSEEKLGIRASQTVSTFCYQPQGGLSACAPINGWSHIIVPDKQTLVTDAGKLSVLDSLLRRLKEQGHRVLIYSQMTKMIDLLEEYMYHRKHTFMRLDGSSKISDRRDMVADFQKRADIFVFLLSTRAGGLGINLTAADTVIFYDSDWNPTVDQQAMDRAHRLGQTKQVTVYRLICKGTIEERILQRAREKSEIQRMVISGGNFKPDTLKPKEVVSLLLDDEEIEAKYSQRSEERKQQTEEVRFESNLQHKERDRKRKLTALPVKNDAKKPCHADANGDKNNDMIYVNLNEPKPATNLIQSQHQNNHHQQLENIDNYSTPTSPAKSEDETSNEGLVVDVDGPVSGNDPHGQPRGNLHQFGESPAKIARLGHFAFGMGANARMRQSVRGASKRGRPRGSRRGGPIGGKGRGLLLMHPSSKVSNIEPSSTAMSPNDGGGCSNEVLRHWTPAISDPVDGDGPSTVGPLGPVGSLIPLSGRSGAAGIRRGPGRPRLRPTGPGHQGYRTPGHHHSKKVQRPLPVPIRSHQTVAGVNQQKASSSSQKRPGMSVTGTSSSSSSSVAAANSTLLSSSSSSSSSSMSLAESRPFGFYTQQQPRTGSS</sequence>
<dbReference type="GO" id="GO:0042393">
    <property type="term" value="F:histone binding"/>
    <property type="evidence" value="ECO:0007669"/>
    <property type="project" value="TreeGrafter"/>
</dbReference>
<evidence type="ECO:0000259" key="19">
    <source>
        <dbReference type="PROSITE" id="PS51413"/>
    </source>
</evidence>
<keyword evidence="10 15" id="KW-0238">DNA-binding</keyword>
<dbReference type="InterPro" id="IPR050520">
    <property type="entry name" value="INO80/SWR1_helicase"/>
</dbReference>
<evidence type="ECO:0000256" key="8">
    <source>
        <dbReference type="ARBA" id="ARBA00023015"/>
    </source>
</evidence>
<feature type="non-terminal residue" evidence="20">
    <location>
        <position position="1843"/>
    </location>
</feature>
<dbReference type="InterPro" id="IPR027417">
    <property type="entry name" value="P-loop_NTPase"/>
</dbReference>
<keyword evidence="11" id="KW-0804">Transcription</keyword>
<dbReference type="GO" id="GO:0016887">
    <property type="term" value="F:ATP hydrolysis activity"/>
    <property type="evidence" value="ECO:0007669"/>
    <property type="project" value="TreeGrafter"/>
</dbReference>
<gene>
    <name evidence="20" type="primary">Ino80</name>
    <name evidence="20" type="ORF">G6Z76_0013828</name>
</gene>
<feature type="compositionally biased region" description="Gly residues" evidence="16">
    <location>
        <begin position="1645"/>
        <end position="1654"/>
    </location>
</feature>
<dbReference type="Gene3D" id="3.40.50.10810">
    <property type="entry name" value="Tandem AAA-ATPase domain"/>
    <property type="match status" value="1"/>
</dbReference>
<keyword evidence="4" id="KW-0547">Nucleotide-binding</keyword>
<feature type="compositionally biased region" description="Polar residues" evidence="16">
    <location>
        <begin position="1833"/>
        <end position="1843"/>
    </location>
</feature>
<feature type="compositionally biased region" description="Polar residues" evidence="16">
    <location>
        <begin position="1768"/>
        <end position="1786"/>
    </location>
</feature>
<keyword evidence="6 15" id="KW-0378">Hydrolase</keyword>
<dbReference type="CDD" id="cd18793">
    <property type="entry name" value="SF2_C_SNF"/>
    <property type="match status" value="1"/>
</dbReference>
<dbReference type="InterPro" id="IPR049730">
    <property type="entry name" value="SNF2/RAD54-like_C"/>
</dbReference>
<accession>A0A836K3B5</accession>
<evidence type="ECO:0000256" key="16">
    <source>
        <dbReference type="SAM" id="MobiDB-lite"/>
    </source>
</evidence>
<dbReference type="GO" id="GO:0006338">
    <property type="term" value="P:chromatin remodeling"/>
    <property type="evidence" value="ECO:0007669"/>
    <property type="project" value="UniProtKB-UniRule"/>
</dbReference>
<dbReference type="EC" id="3.6.4.-" evidence="15"/>
<feature type="compositionally biased region" description="Low complexity" evidence="16">
    <location>
        <begin position="1796"/>
        <end position="1827"/>
    </location>
</feature>
<comment type="domain">
    <text evidence="15">The DBINO region is involved in binding to DNA.</text>
</comment>
<evidence type="ECO:0000256" key="14">
    <source>
        <dbReference type="ARBA" id="ARBA00049360"/>
    </source>
</evidence>
<feature type="domain" description="Helicase ATP-binding" evidence="17">
    <location>
        <begin position="676"/>
        <end position="847"/>
    </location>
</feature>
<dbReference type="FunFam" id="3.40.50.300:FF:001304">
    <property type="entry name" value="DNA helicase INO80"/>
    <property type="match status" value="1"/>
</dbReference>
<feature type="region of interest" description="Disordered" evidence="16">
    <location>
        <begin position="107"/>
        <end position="151"/>
    </location>
</feature>
<feature type="region of interest" description="Disordered" evidence="16">
    <location>
        <begin position="1696"/>
        <end position="1843"/>
    </location>
</feature>
<feature type="region of interest" description="Disordered" evidence="16">
    <location>
        <begin position="244"/>
        <end position="265"/>
    </location>
</feature>
<feature type="non-terminal residue" evidence="20">
    <location>
        <position position="1"/>
    </location>
</feature>
<dbReference type="PROSITE" id="PS51194">
    <property type="entry name" value="HELICASE_CTER"/>
    <property type="match status" value="1"/>
</dbReference>